<keyword evidence="1" id="KW-0479">Metal-binding</keyword>
<dbReference type="Gene3D" id="3.90.70.200">
    <property type="entry name" value="Plus-3 domain"/>
    <property type="match status" value="1"/>
</dbReference>
<evidence type="ECO:0008006" key="9">
    <source>
        <dbReference type="Google" id="ProtNLM"/>
    </source>
</evidence>
<dbReference type="InterPro" id="IPR011011">
    <property type="entry name" value="Znf_FYVE_PHD"/>
</dbReference>
<dbReference type="InterPro" id="IPR045894">
    <property type="entry name" value="At5g08430-like"/>
</dbReference>
<feature type="compositionally biased region" description="Basic and acidic residues" evidence="4">
    <location>
        <begin position="551"/>
        <end position="563"/>
    </location>
</feature>
<feature type="domain" description="Plus3" evidence="6">
    <location>
        <begin position="355"/>
        <end position="489"/>
    </location>
</feature>
<sequence length="772" mass="88254">MGRSNAYEEEEIAEDFCFVCKDGGLLRACDYKNCLKAYHPQCVGRDPTFLETDEQWTCGWHSCSICKKSSSVQCFCCPNSVCHTCIREAGFVQVKKKNRALCSNCLRLAMSIEGDVQVGSDGCNVVVEEAETYKILFMDYWEIIKDKEGLSLVDLQAANALLRRGLNYKDGSDSDKLMAEDDELENNNFDNKMSFLADLGELKYKAKTSIKRPRSKKKNYVGWGSEELIGFLSSIGKDTTTPLTQLDCCEIVKEYIQANNLSHPDKKKKNAVCDEKLHFLFKKKKVKLHKIYSLLESHFASNGDSDEEFSFSSDEGENSVLKKKRILGPGSKKVQNPGLNHDINKVLQKDKCYASIVADNIKLLYLKKSLVVNLLRYLETFEKKVMGCFVRVKTDPKDFYNVPQKSYQLGQVVGIKKALEPYKVGDSSTVVVLCVSNMWKDVQISKLSEDDFEEEECEELRELVKRGLFRRSTVAEFEEKVRSVHDDITNHLYEYIDKRELLRTPAERQRLFKEIPPVIVDEEDTKDTTGLVENSHGEDKGSGVSLQENGAAEKHEEGQRCDSTEFAQNGVKDHSTLVREHKDERTCNTNGEAQLTDQRSLLHDSGELEEKNVTRIHEHKEDQSSKEHGKTQSIIDLDGDDECANTAEQGERSPREVFSASDFIWHYVDPHGFVQGPFPLISLRRWRENGFFDDDFRVWRVGQSRENSILLIDALRFKRATSKWFLFSARKGSLLELVVYCNHKPNCIEKSRNVVRSRALQRSSDTTSFFIY</sequence>
<dbReference type="InterPro" id="IPR003121">
    <property type="entry name" value="SWIB_MDM2_domain"/>
</dbReference>
<dbReference type="Pfam" id="PF02213">
    <property type="entry name" value="GYF"/>
    <property type="match status" value="1"/>
</dbReference>
<evidence type="ECO:0000256" key="3">
    <source>
        <dbReference type="ARBA" id="ARBA00022833"/>
    </source>
</evidence>
<dbReference type="SMART" id="SM00719">
    <property type="entry name" value="Plus3"/>
    <property type="match status" value="1"/>
</dbReference>
<dbReference type="InterPro" id="IPR036885">
    <property type="entry name" value="SWIB_MDM2_dom_sf"/>
</dbReference>
<feature type="domain" description="GYF" evidence="5">
    <location>
        <begin position="662"/>
        <end position="716"/>
    </location>
</feature>
<feature type="region of interest" description="Disordered" evidence="4">
    <location>
        <begin position="529"/>
        <end position="592"/>
    </location>
</feature>
<dbReference type="PROSITE" id="PS51925">
    <property type="entry name" value="SWIB_MDM2"/>
    <property type="match status" value="1"/>
</dbReference>
<dbReference type="Gene3D" id="1.10.245.10">
    <property type="entry name" value="SWIB/MDM2 domain"/>
    <property type="match status" value="1"/>
</dbReference>
<dbReference type="Pfam" id="PF03126">
    <property type="entry name" value="Plus-3"/>
    <property type="match status" value="1"/>
</dbReference>
<reference evidence="8" key="1">
    <citation type="submission" date="2020-07" db="EMBL/GenBank/DDBJ databases">
        <authorList>
            <person name="Lin J."/>
        </authorList>
    </citation>
    <scope>NUCLEOTIDE SEQUENCE</scope>
</reference>
<evidence type="ECO:0000259" key="6">
    <source>
        <dbReference type="PROSITE" id="PS51360"/>
    </source>
</evidence>
<dbReference type="InterPro" id="IPR003169">
    <property type="entry name" value="GYF"/>
</dbReference>
<dbReference type="InterPro" id="IPR004343">
    <property type="entry name" value="Plus-3_dom"/>
</dbReference>
<organism evidence="8">
    <name type="scientific">Ananas comosus var. bracteatus</name>
    <name type="common">red pineapple</name>
    <dbReference type="NCBI Taxonomy" id="296719"/>
    <lineage>
        <taxon>Eukaryota</taxon>
        <taxon>Viridiplantae</taxon>
        <taxon>Streptophyta</taxon>
        <taxon>Embryophyta</taxon>
        <taxon>Tracheophyta</taxon>
        <taxon>Spermatophyta</taxon>
        <taxon>Magnoliopsida</taxon>
        <taxon>Liliopsida</taxon>
        <taxon>Poales</taxon>
        <taxon>Bromeliaceae</taxon>
        <taxon>Bromelioideae</taxon>
        <taxon>Ananas</taxon>
    </lineage>
</organism>
<dbReference type="InterPro" id="IPR013083">
    <property type="entry name" value="Znf_RING/FYVE/PHD"/>
</dbReference>
<dbReference type="PANTHER" id="PTHR46851">
    <property type="entry name" value="OS01G0884500 PROTEIN"/>
    <property type="match status" value="1"/>
</dbReference>
<dbReference type="InterPro" id="IPR055198">
    <property type="entry name" value="NSD_PHD"/>
</dbReference>
<keyword evidence="3" id="KW-0862">Zinc</keyword>
<evidence type="ECO:0000259" key="7">
    <source>
        <dbReference type="PROSITE" id="PS51925"/>
    </source>
</evidence>
<feature type="compositionally biased region" description="Basic and acidic residues" evidence="4">
    <location>
        <begin position="617"/>
        <end position="630"/>
    </location>
</feature>
<dbReference type="PROSITE" id="PS51360">
    <property type="entry name" value="PLUS3"/>
    <property type="match status" value="1"/>
</dbReference>
<dbReference type="GO" id="GO:0008270">
    <property type="term" value="F:zinc ion binding"/>
    <property type="evidence" value="ECO:0007669"/>
    <property type="project" value="UniProtKB-KW"/>
</dbReference>
<dbReference type="Pfam" id="PF02201">
    <property type="entry name" value="SWIB"/>
    <property type="match status" value="1"/>
</dbReference>
<proteinExistence type="predicted"/>
<dbReference type="PROSITE" id="PS50829">
    <property type="entry name" value="GYF"/>
    <property type="match status" value="1"/>
</dbReference>
<protein>
    <recommendedName>
        <fullName evidence="9">Zinc finger CCCH domain-containing protein 44</fullName>
    </recommendedName>
</protein>
<dbReference type="PANTHER" id="PTHR46851:SF11">
    <property type="entry name" value="GYF DOMAIN-CONTAINING PROTEIN"/>
    <property type="match status" value="1"/>
</dbReference>
<feature type="region of interest" description="Disordered" evidence="4">
    <location>
        <begin position="617"/>
        <end position="637"/>
    </location>
</feature>
<feature type="domain" description="DM2" evidence="7">
    <location>
        <begin position="217"/>
        <end position="301"/>
    </location>
</feature>
<evidence type="ECO:0000313" key="8">
    <source>
        <dbReference type="EMBL" id="CAD1817749.1"/>
    </source>
</evidence>
<dbReference type="InterPro" id="IPR036128">
    <property type="entry name" value="Plus3-like_sf"/>
</dbReference>
<dbReference type="SMART" id="SM00249">
    <property type="entry name" value="PHD"/>
    <property type="match status" value="1"/>
</dbReference>
<dbReference type="SMART" id="SM00444">
    <property type="entry name" value="GYF"/>
    <property type="match status" value="1"/>
</dbReference>
<dbReference type="GO" id="GO:0003677">
    <property type="term" value="F:DNA binding"/>
    <property type="evidence" value="ECO:0007669"/>
    <property type="project" value="InterPro"/>
</dbReference>
<evidence type="ECO:0000256" key="4">
    <source>
        <dbReference type="SAM" id="MobiDB-lite"/>
    </source>
</evidence>
<dbReference type="InterPro" id="IPR035445">
    <property type="entry name" value="GYF-like_dom_sf"/>
</dbReference>
<dbReference type="InterPro" id="IPR001965">
    <property type="entry name" value="Znf_PHD"/>
</dbReference>
<evidence type="ECO:0000256" key="2">
    <source>
        <dbReference type="ARBA" id="ARBA00022771"/>
    </source>
</evidence>
<dbReference type="EMBL" id="LR862138">
    <property type="protein sequence ID" value="CAD1817749.1"/>
    <property type="molecule type" value="Genomic_DNA"/>
</dbReference>
<dbReference type="SUPFAM" id="SSF47592">
    <property type="entry name" value="SWIB/MDM2 domain"/>
    <property type="match status" value="1"/>
</dbReference>
<keyword evidence="2" id="KW-0863">Zinc-finger</keyword>
<dbReference type="SUPFAM" id="SSF57903">
    <property type="entry name" value="FYVE/PHD zinc finger"/>
    <property type="match status" value="1"/>
</dbReference>
<dbReference type="SUPFAM" id="SSF159042">
    <property type="entry name" value="Plus3-like"/>
    <property type="match status" value="1"/>
</dbReference>
<gene>
    <name evidence="8" type="ORF">CB5_LOCUS960</name>
</gene>
<dbReference type="AlphaFoldDB" id="A0A6V7NGL5"/>
<name>A0A6V7NGL5_ANACO</name>
<evidence type="ECO:0000256" key="1">
    <source>
        <dbReference type="ARBA" id="ARBA00022723"/>
    </source>
</evidence>
<accession>A0A6V7NGL5</accession>
<dbReference type="SUPFAM" id="SSF55277">
    <property type="entry name" value="GYF domain"/>
    <property type="match status" value="1"/>
</dbReference>
<dbReference type="CDD" id="cd15568">
    <property type="entry name" value="PHD5_NSD"/>
    <property type="match status" value="1"/>
</dbReference>
<evidence type="ECO:0000259" key="5">
    <source>
        <dbReference type="PROSITE" id="PS50829"/>
    </source>
</evidence>
<dbReference type="Gene3D" id="3.30.40.10">
    <property type="entry name" value="Zinc/RING finger domain, C3HC4 (zinc finger)"/>
    <property type="match status" value="1"/>
</dbReference>
<dbReference type="Pfam" id="PF22908">
    <property type="entry name" value="PHD_NSD"/>
    <property type="match status" value="1"/>
</dbReference>
<dbReference type="Gene3D" id="3.30.1490.40">
    <property type="match status" value="1"/>
</dbReference>
<feature type="compositionally biased region" description="Basic and acidic residues" evidence="4">
    <location>
        <begin position="571"/>
        <end position="586"/>
    </location>
</feature>